<protein>
    <submittedName>
        <fullName evidence="8">Anthrax toxin receptor 2</fullName>
    </submittedName>
</protein>
<dbReference type="PROSITE" id="PS50234">
    <property type="entry name" value="VWFA"/>
    <property type="match status" value="1"/>
</dbReference>
<feature type="transmembrane region" description="Helical" evidence="6">
    <location>
        <begin position="108"/>
        <end position="129"/>
    </location>
</feature>
<keyword evidence="8" id="KW-0675">Receptor</keyword>
<keyword evidence="2 6" id="KW-0812">Transmembrane</keyword>
<gene>
    <name evidence="8" type="primary">ANTXR2_1</name>
    <name evidence="8" type="ORF">EYF80_018097</name>
</gene>
<dbReference type="Gene3D" id="3.40.50.410">
    <property type="entry name" value="von Willebrand factor, type A domain"/>
    <property type="match status" value="1"/>
</dbReference>
<dbReference type="PANTHER" id="PTHR16059">
    <property type="entry name" value="ANTHRAX TOXIN RECEPTOR"/>
    <property type="match status" value="1"/>
</dbReference>
<organism evidence="8 9">
    <name type="scientific">Liparis tanakae</name>
    <name type="common">Tanaka's snailfish</name>
    <dbReference type="NCBI Taxonomy" id="230148"/>
    <lineage>
        <taxon>Eukaryota</taxon>
        <taxon>Metazoa</taxon>
        <taxon>Chordata</taxon>
        <taxon>Craniata</taxon>
        <taxon>Vertebrata</taxon>
        <taxon>Euteleostomi</taxon>
        <taxon>Actinopterygii</taxon>
        <taxon>Neopterygii</taxon>
        <taxon>Teleostei</taxon>
        <taxon>Neoteleostei</taxon>
        <taxon>Acanthomorphata</taxon>
        <taxon>Eupercaria</taxon>
        <taxon>Perciformes</taxon>
        <taxon>Cottioidei</taxon>
        <taxon>Cottales</taxon>
        <taxon>Liparidae</taxon>
        <taxon>Liparis</taxon>
    </lineage>
</organism>
<dbReference type="GO" id="GO:0005886">
    <property type="term" value="C:plasma membrane"/>
    <property type="evidence" value="ECO:0007669"/>
    <property type="project" value="TreeGrafter"/>
</dbReference>
<accession>A0A4Z2I118</accession>
<dbReference type="InterPro" id="IPR002035">
    <property type="entry name" value="VWF_A"/>
</dbReference>
<dbReference type="EMBL" id="SRLO01000146">
    <property type="protein sequence ID" value="TNN71746.1"/>
    <property type="molecule type" value="Genomic_DNA"/>
</dbReference>
<keyword evidence="5 6" id="KW-0472">Membrane</keyword>
<comment type="caution">
    <text evidence="8">The sequence shown here is derived from an EMBL/GenBank/DDBJ whole genome shotgun (WGS) entry which is preliminary data.</text>
</comment>
<evidence type="ECO:0000256" key="6">
    <source>
        <dbReference type="SAM" id="Phobius"/>
    </source>
</evidence>
<dbReference type="PANTHER" id="PTHR16059:SF13">
    <property type="entry name" value="ANTHRAX TOXIN RECEPTOR 2"/>
    <property type="match status" value="1"/>
</dbReference>
<evidence type="ECO:0000256" key="1">
    <source>
        <dbReference type="ARBA" id="ARBA00004167"/>
    </source>
</evidence>
<dbReference type="OrthoDB" id="10035766at2759"/>
<comment type="subcellular location">
    <subcellularLocation>
        <location evidence="1">Membrane</location>
        <topology evidence="1">Single-pass membrane protein</topology>
    </subcellularLocation>
</comment>
<dbReference type="Proteomes" id="UP000314294">
    <property type="component" value="Unassembled WGS sequence"/>
</dbReference>
<evidence type="ECO:0000313" key="9">
    <source>
        <dbReference type="Proteomes" id="UP000314294"/>
    </source>
</evidence>
<dbReference type="SUPFAM" id="SSF53300">
    <property type="entry name" value="vWA-like"/>
    <property type="match status" value="1"/>
</dbReference>
<keyword evidence="3" id="KW-0732">Signal</keyword>
<reference evidence="8 9" key="1">
    <citation type="submission" date="2019-03" db="EMBL/GenBank/DDBJ databases">
        <title>First draft genome of Liparis tanakae, snailfish: a comprehensive survey of snailfish specific genes.</title>
        <authorList>
            <person name="Kim W."/>
            <person name="Song I."/>
            <person name="Jeong J.-H."/>
            <person name="Kim D."/>
            <person name="Kim S."/>
            <person name="Ryu S."/>
            <person name="Song J.Y."/>
            <person name="Lee S.K."/>
        </authorList>
    </citation>
    <scope>NUCLEOTIDE SEQUENCE [LARGE SCALE GENOMIC DNA]</scope>
    <source>
        <tissue evidence="8">Muscle</tissue>
    </source>
</reference>
<keyword evidence="4 6" id="KW-1133">Transmembrane helix</keyword>
<dbReference type="AlphaFoldDB" id="A0A4Z2I118"/>
<evidence type="ECO:0000313" key="8">
    <source>
        <dbReference type="EMBL" id="TNN71746.1"/>
    </source>
</evidence>
<evidence type="ECO:0000256" key="2">
    <source>
        <dbReference type="ARBA" id="ARBA00022692"/>
    </source>
</evidence>
<sequence>MRVSFIVFSAQAKVLLPLTGDRSEIEEGLQRLREVKPAGETYMHEGLKEASVQIQRQTTTTSSIILALTDGKLEVYVHELTVKEADEARRFGARVYCVGIKDFDEQQMFFAAFQMFIAAFQLFIATFQFHTNRLRFARKGRRNTGLSSFEARQTGTSQQNSRGALDFSTLAEIADTKDQVFPVKDGFHALKGIVNSVNIKEFVHRDPECGALQCLCERLLMSLTWEVGGSFVIY</sequence>
<name>A0A4Z2I118_9TELE</name>
<proteinExistence type="predicted"/>
<dbReference type="InterPro" id="IPR036465">
    <property type="entry name" value="vWFA_dom_sf"/>
</dbReference>
<dbReference type="GO" id="GO:0004888">
    <property type="term" value="F:transmembrane signaling receptor activity"/>
    <property type="evidence" value="ECO:0007669"/>
    <property type="project" value="TreeGrafter"/>
</dbReference>
<evidence type="ECO:0000256" key="4">
    <source>
        <dbReference type="ARBA" id="ARBA00022989"/>
    </source>
</evidence>
<evidence type="ECO:0000259" key="7">
    <source>
        <dbReference type="PROSITE" id="PS50234"/>
    </source>
</evidence>
<evidence type="ECO:0000256" key="5">
    <source>
        <dbReference type="ARBA" id="ARBA00023136"/>
    </source>
</evidence>
<dbReference type="Pfam" id="PF00092">
    <property type="entry name" value="VWA"/>
    <property type="match status" value="1"/>
</dbReference>
<keyword evidence="9" id="KW-1185">Reference proteome</keyword>
<evidence type="ECO:0000256" key="3">
    <source>
        <dbReference type="ARBA" id="ARBA00022729"/>
    </source>
</evidence>
<dbReference type="GO" id="GO:0009986">
    <property type="term" value="C:cell surface"/>
    <property type="evidence" value="ECO:0007669"/>
    <property type="project" value="TreeGrafter"/>
</dbReference>
<feature type="domain" description="VWFA" evidence="7">
    <location>
        <begin position="1"/>
        <end position="100"/>
    </location>
</feature>